<proteinExistence type="predicted"/>
<dbReference type="Gene3D" id="1.10.443.10">
    <property type="entry name" value="Intergrase catalytic core"/>
    <property type="match status" value="1"/>
</dbReference>
<dbReference type="Proteomes" id="UP000253647">
    <property type="component" value="Unassembled WGS sequence"/>
</dbReference>
<protein>
    <submittedName>
        <fullName evidence="3">Integrase-like protein</fullName>
    </submittedName>
</protein>
<reference evidence="3 4" key="1">
    <citation type="submission" date="2018-07" db="EMBL/GenBank/DDBJ databases">
        <title>Freshwater and sediment microbial communities from various areas in North America, analyzing microbe dynamics in response to fracking.</title>
        <authorList>
            <person name="Lamendella R."/>
        </authorList>
    </citation>
    <scope>NUCLEOTIDE SEQUENCE [LARGE SCALE GENOMIC DNA]</scope>
    <source>
        <strain evidence="3 4">105B</strain>
    </source>
</reference>
<evidence type="ECO:0000313" key="4">
    <source>
        <dbReference type="Proteomes" id="UP000253647"/>
    </source>
</evidence>
<dbReference type="Pfam" id="PF12835">
    <property type="entry name" value="Integrase_1"/>
    <property type="match status" value="1"/>
</dbReference>
<dbReference type="GO" id="GO:0006310">
    <property type="term" value="P:DNA recombination"/>
    <property type="evidence" value="ECO:0007669"/>
    <property type="project" value="UniProtKB-KW"/>
</dbReference>
<dbReference type="SUPFAM" id="SSF56349">
    <property type="entry name" value="DNA breaking-rejoining enzymes"/>
    <property type="match status" value="1"/>
</dbReference>
<dbReference type="InterPro" id="IPR011010">
    <property type="entry name" value="DNA_brk_join_enz"/>
</dbReference>
<dbReference type="GO" id="GO:0015074">
    <property type="term" value="P:DNA integration"/>
    <property type="evidence" value="ECO:0007669"/>
    <property type="project" value="InterPro"/>
</dbReference>
<keyword evidence="1" id="KW-0233">DNA recombination</keyword>
<organism evidence="3 4">
    <name type="scientific">Marinobacter nauticus</name>
    <name type="common">Marinobacter hydrocarbonoclasticus</name>
    <name type="synonym">Marinobacter aquaeolei</name>
    <dbReference type="NCBI Taxonomy" id="2743"/>
    <lineage>
        <taxon>Bacteria</taxon>
        <taxon>Pseudomonadati</taxon>
        <taxon>Pseudomonadota</taxon>
        <taxon>Gammaproteobacteria</taxon>
        <taxon>Pseudomonadales</taxon>
        <taxon>Marinobacteraceae</taxon>
        <taxon>Marinobacter</taxon>
    </lineage>
</organism>
<dbReference type="InterPro" id="IPR013762">
    <property type="entry name" value="Integrase-like_cat_sf"/>
</dbReference>
<sequence length="308" mass="33531">MRGNNFGLKTRDIAKAGRFAMNREVADGNASFSTAATIADRFNVFSNFAKERGLRRLEEITVGLVIDYGQALARQVEAGDLSAAYAQNLVSAVNTVMQAATRGNWKSVSPTKTCKIPQRCHVRENTPASTDRDLVDRAVAAMSERGRAITCLARDLGLRSKESSLIDAKAAFTEAKKSKKVTVVHGTKGGRKREVPINNQQQLASLELASEVQGKARSLVPEDQTWAQFYEGDLRDTREILQAHGMTGLHDLRAGYACDRYENLTGELPPLNGGRASKTDDLAARKVIAVELGHGRTDVVNSYIGGRP</sequence>
<accession>A0A368X3F2</accession>
<name>A0A368X3F2_MARNT</name>
<dbReference type="EMBL" id="QPJI01000024">
    <property type="protein sequence ID" value="RCW62552.1"/>
    <property type="molecule type" value="Genomic_DNA"/>
</dbReference>
<evidence type="ECO:0000313" key="3">
    <source>
        <dbReference type="EMBL" id="RCW62552.1"/>
    </source>
</evidence>
<evidence type="ECO:0000259" key="2">
    <source>
        <dbReference type="Pfam" id="PF12835"/>
    </source>
</evidence>
<dbReference type="InterPro" id="IPR024456">
    <property type="entry name" value="Integrase_catalytic_putative"/>
</dbReference>
<dbReference type="RefSeq" id="WP_114435543.1">
    <property type="nucleotide sequence ID" value="NZ_QPJI01000024.1"/>
</dbReference>
<dbReference type="GO" id="GO:0003677">
    <property type="term" value="F:DNA binding"/>
    <property type="evidence" value="ECO:0007669"/>
    <property type="project" value="InterPro"/>
</dbReference>
<dbReference type="AlphaFoldDB" id="A0A368X3F2"/>
<feature type="domain" description="Integrase catalytic" evidence="2">
    <location>
        <begin position="133"/>
        <end position="259"/>
    </location>
</feature>
<evidence type="ECO:0000256" key="1">
    <source>
        <dbReference type="ARBA" id="ARBA00023172"/>
    </source>
</evidence>
<gene>
    <name evidence="3" type="ORF">DET61_12423</name>
</gene>
<comment type="caution">
    <text evidence="3">The sequence shown here is derived from an EMBL/GenBank/DDBJ whole genome shotgun (WGS) entry which is preliminary data.</text>
</comment>